<dbReference type="SUPFAM" id="SSF56176">
    <property type="entry name" value="FAD-binding/transporter-associated domain-like"/>
    <property type="match status" value="1"/>
</dbReference>
<comment type="similarity">
    <text evidence="1">Belongs to the oxygen-dependent FAD-linked oxidoreductase family.</text>
</comment>
<dbReference type="EMBL" id="JAGPXD010000002">
    <property type="protein sequence ID" value="KAH7367840.1"/>
    <property type="molecule type" value="Genomic_DNA"/>
</dbReference>
<dbReference type="PANTHER" id="PTHR42973:SF53">
    <property type="entry name" value="FAD-BINDING PCMH-TYPE DOMAIN-CONTAINING PROTEIN-RELATED"/>
    <property type="match status" value="1"/>
</dbReference>
<accession>A0A8K0TME0</accession>
<name>A0A8K0TME0_9PEZI</name>
<dbReference type="InterPro" id="IPR016169">
    <property type="entry name" value="FAD-bd_PCMH_sub2"/>
</dbReference>
<evidence type="ECO:0000256" key="1">
    <source>
        <dbReference type="ARBA" id="ARBA00005466"/>
    </source>
</evidence>
<dbReference type="InterPro" id="IPR006094">
    <property type="entry name" value="Oxid_FAD_bind_N"/>
</dbReference>
<sequence length="503" mass="53994">MARFGLLAASAVFLGCVHAQTAPSEFPSCDVLVSAGLSDILYYPDDTEYQASITSYWSGTVQAVRPWCIVRPRSTAEVSAAFKALVAADGTGEWDIAVRGGGHSHWASNNVGNGTTIDLSLLNAVTYNNCSQMAKIGAGARWGAVFAKVEAFGRTITGGREGNVGVAGLTLGGGASFHSARRGFACDDVVNYEVVLADGSIVQANAGSKADLFKALKGGGNNFGIVTRFDMKTFEGPAGGIWGGLLFMLYDQKDKVLRQLNRFVAMNNENRDDSETLTFTWTAGAQEPQIAMVALNTAGLQNSPSFTPFNNVTTLMDDRRHRTYGEMIRAYVSPAGPRSVWYSTCFHNRLDILEKAASIFEAAVARLASQYGADSGVGLTIVVQPLGKHFAIPGAGRNVLGLDKTVTHDSIIWLVQSFTATAEQEAVLVPIIADMTAELEAYVDAQGANTPWRYHNYVNQAQNPLESYGEDNVKFLKAVAAKYDPKGVFQTRVPGGFKLSHIQ</sequence>
<dbReference type="InterPro" id="IPR016167">
    <property type="entry name" value="FAD-bd_PCMH_sub1"/>
</dbReference>
<keyword evidence="5" id="KW-0732">Signal</keyword>
<dbReference type="Gene3D" id="3.30.465.10">
    <property type="match status" value="1"/>
</dbReference>
<keyword evidence="2" id="KW-0285">Flavoprotein</keyword>
<dbReference type="PANTHER" id="PTHR42973">
    <property type="entry name" value="BINDING OXIDOREDUCTASE, PUTATIVE (AFU_ORTHOLOGUE AFUA_1G17690)-RELATED"/>
    <property type="match status" value="1"/>
</dbReference>
<keyword evidence="8" id="KW-1185">Reference proteome</keyword>
<feature type="signal peptide" evidence="5">
    <location>
        <begin position="1"/>
        <end position="19"/>
    </location>
</feature>
<dbReference type="InterPro" id="IPR050416">
    <property type="entry name" value="FAD-linked_Oxidoreductase"/>
</dbReference>
<reference evidence="7" key="1">
    <citation type="journal article" date="2021" name="Nat. Commun.">
        <title>Genetic determinants of endophytism in the Arabidopsis root mycobiome.</title>
        <authorList>
            <person name="Mesny F."/>
            <person name="Miyauchi S."/>
            <person name="Thiergart T."/>
            <person name="Pickel B."/>
            <person name="Atanasova L."/>
            <person name="Karlsson M."/>
            <person name="Huettel B."/>
            <person name="Barry K.W."/>
            <person name="Haridas S."/>
            <person name="Chen C."/>
            <person name="Bauer D."/>
            <person name="Andreopoulos W."/>
            <person name="Pangilinan J."/>
            <person name="LaButti K."/>
            <person name="Riley R."/>
            <person name="Lipzen A."/>
            <person name="Clum A."/>
            <person name="Drula E."/>
            <person name="Henrissat B."/>
            <person name="Kohler A."/>
            <person name="Grigoriev I.V."/>
            <person name="Martin F.M."/>
            <person name="Hacquard S."/>
        </authorList>
    </citation>
    <scope>NUCLEOTIDE SEQUENCE</scope>
    <source>
        <strain evidence="7">MPI-CAGE-AT-0016</strain>
    </source>
</reference>
<gene>
    <name evidence="7" type="ORF">B0T11DRAFT_337138</name>
</gene>
<evidence type="ECO:0000313" key="8">
    <source>
        <dbReference type="Proteomes" id="UP000813385"/>
    </source>
</evidence>
<comment type="caution">
    <text evidence="7">The sequence shown here is derived from an EMBL/GenBank/DDBJ whole genome shotgun (WGS) entry which is preliminary data.</text>
</comment>
<dbReference type="Gene3D" id="3.40.462.20">
    <property type="match status" value="1"/>
</dbReference>
<evidence type="ECO:0000256" key="4">
    <source>
        <dbReference type="ARBA" id="ARBA00023002"/>
    </source>
</evidence>
<evidence type="ECO:0000259" key="6">
    <source>
        <dbReference type="PROSITE" id="PS51387"/>
    </source>
</evidence>
<dbReference type="OrthoDB" id="2151789at2759"/>
<dbReference type="Gene3D" id="3.30.43.10">
    <property type="entry name" value="Uridine Diphospho-n-acetylenolpyruvylglucosamine Reductase, domain 2"/>
    <property type="match status" value="1"/>
</dbReference>
<evidence type="ECO:0000313" key="7">
    <source>
        <dbReference type="EMBL" id="KAH7367840.1"/>
    </source>
</evidence>
<dbReference type="Pfam" id="PF01565">
    <property type="entry name" value="FAD_binding_4"/>
    <property type="match status" value="1"/>
</dbReference>
<dbReference type="PROSITE" id="PS51257">
    <property type="entry name" value="PROKAR_LIPOPROTEIN"/>
    <property type="match status" value="1"/>
</dbReference>
<dbReference type="GO" id="GO:0071949">
    <property type="term" value="F:FAD binding"/>
    <property type="evidence" value="ECO:0007669"/>
    <property type="project" value="InterPro"/>
</dbReference>
<dbReference type="InterPro" id="IPR016166">
    <property type="entry name" value="FAD-bd_PCMH"/>
</dbReference>
<organism evidence="7 8">
    <name type="scientific">Plectosphaerella cucumerina</name>
    <dbReference type="NCBI Taxonomy" id="40658"/>
    <lineage>
        <taxon>Eukaryota</taxon>
        <taxon>Fungi</taxon>
        <taxon>Dikarya</taxon>
        <taxon>Ascomycota</taxon>
        <taxon>Pezizomycotina</taxon>
        <taxon>Sordariomycetes</taxon>
        <taxon>Hypocreomycetidae</taxon>
        <taxon>Glomerellales</taxon>
        <taxon>Plectosphaerellaceae</taxon>
        <taxon>Plectosphaerella</taxon>
    </lineage>
</organism>
<dbReference type="PROSITE" id="PS51387">
    <property type="entry name" value="FAD_PCMH"/>
    <property type="match status" value="1"/>
</dbReference>
<dbReference type="InterPro" id="IPR036318">
    <property type="entry name" value="FAD-bd_PCMH-like_sf"/>
</dbReference>
<feature type="chain" id="PRO_5035447115" evidence="5">
    <location>
        <begin position="20"/>
        <end position="503"/>
    </location>
</feature>
<evidence type="ECO:0000256" key="2">
    <source>
        <dbReference type="ARBA" id="ARBA00022630"/>
    </source>
</evidence>
<protein>
    <submittedName>
        <fullName evidence="7">FAD binding domain-containing protein</fullName>
    </submittedName>
</protein>
<dbReference type="AlphaFoldDB" id="A0A8K0TME0"/>
<keyword evidence="4" id="KW-0560">Oxidoreductase</keyword>
<proteinExistence type="inferred from homology"/>
<evidence type="ECO:0000256" key="3">
    <source>
        <dbReference type="ARBA" id="ARBA00022827"/>
    </source>
</evidence>
<dbReference type="Proteomes" id="UP000813385">
    <property type="component" value="Unassembled WGS sequence"/>
</dbReference>
<feature type="domain" description="FAD-binding PCMH-type" evidence="6">
    <location>
        <begin position="62"/>
        <end position="236"/>
    </location>
</feature>
<dbReference type="GO" id="GO:0016491">
    <property type="term" value="F:oxidoreductase activity"/>
    <property type="evidence" value="ECO:0007669"/>
    <property type="project" value="UniProtKB-KW"/>
</dbReference>
<keyword evidence="3" id="KW-0274">FAD</keyword>
<evidence type="ECO:0000256" key="5">
    <source>
        <dbReference type="SAM" id="SignalP"/>
    </source>
</evidence>